<sequence>MMPKYRSRIASCSFSLSFTTGSASVVAAPERRLSLSLSFSRSSMPFRSRSLRSYFSRGSRFSRANRAVTGTSPNFGTLASEAAFMAATSS</sequence>
<dbReference type="EMBL" id="GGFJ01012991">
    <property type="protein sequence ID" value="MBW62132.1"/>
    <property type="molecule type" value="Transcribed_RNA"/>
</dbReference>
<accession>A0A2M4C9V4</accession>
<dbReference type="AlphaFoldDB" id="A0A2M4C9V4"/>
<organism evidence="1">
    <name type="scientific">Anopheles marajoara</name>
    <dbReference type="NCBI Taxonomy" id="58244"/>
    <lineage>
        <taxon>Eukaryota</taxon>
        <taxon>Metazoa</taxon>
        <taxon>Ecdysozoa</taxon>
        <taxon>Arthropoda</taxon>
        <taxon>Hexapoda</taxon>
        <taxon>Insecta</taxon>
        <taxon>Pterygota</taxon>
        <taxon>Neoptera</taxon>
        <taxon>Endopterygota</taxon>
        <taxon>Diptera</taxon>
        <taxon>Nematocera</taxon>
        <taxon>Culicoidea</taxon>
        <taxon>Culicidae</taxon>
        <taxon>Anophelinae</taxon>
        <taxon>Anopheles</taxon>
    </lineage>
</organism>
<protein>
    <submittedName>
        <fullName evidence="1">Putative secreted protein</fullName>
    </submittedName>
</protein>
<reference evidence="1" key="1">
    <citation type="submission" date="2018-01" db="EMBL/GenBank/DDBJ databases">
        <title>An insight into the sialome of Amazonian anophelines.</title>
        <authorList>
            <person name="Ribeiro J.M."/>
            <person name="Scarpassa V."/>
            <person name="Calvo E."/>
        </authorList>
    </citation>
    <scope>NUCLEOTIDE SEQUENCE</scope>
    <source>
        <tissue evidence="1">Salivary glands</tissue>
    </source>
</reference>
<name>A0A2M4C9V4_9DIPT</name>
<proteinExistence type="predicted"/>
<evidence type="ECO:0000313" key="1">
    <source>
        <dbReference type="EMBL" id="MBW62132.1"/>
    </source>
</evidence>